<evidence type="ECO:0008006" key="3">
    <source>
        <dbReference type="Google" id="ProtNLM"/>
    </source>
</evidence>
<protein>
    <recommendedName>
        <fullName evidence="3">Sugar-binding protein</fullName>
    </recommendedName>
</protein>
<dbReference type="Gene3D" id="2.180.10.10">
    <property type="entry name" value="RHS repeat-associated core"/>
    <property type="match status" value="2"/>
</dbReference>
<sequence length="1263" mass="141455">MSRIQYPNGKGVGVASYIDGSFTITDDDGVVMVATEAKNGTHRVTTPRATFVFNFAGDNLSELASITVDGSSSGEKLYQFSYAYHNNGLCLEMTSCESWLDFYQKESISYVDLPAPAGLAATVRAVSTVDSYVSTDADGTIKSVHKTYGYQKESDSGKERNYLGHPDVAAWNNEADNLELLPDEYQFVSYEKVGAAKNPSRTTETAYNKYYLMTSLKPFYSLQERTIFEIYDYNLVAGSNIDGQSSTFMLPVQKEYKQSSPGSSGKIIEHSDVETYEYDVYANLIRYTNIEGMTEWSEYYDAAGEKDSAGNLLCPASPSGMADYLKRKILSPGMEKDNYPRKVWDYTYVQLDKTQLILIATEYFHVEKPSQSTPAPVLQKTAYSYEPNGRPGTTVVSVGTIGDDGVVSYLSTTKSASYAEDDSNKQLTMTETLAGYDGAGSQSLTRQLYVTADIVQTQDKNKLVSSYEYDTLGRVIKTDYAVGGRFPVTETIVFNAAKNTVTRQKTSDKKTSILLYDGLGRLVKESISVDGENTLWVMAEQEYNDLGQLVVENKYDYAADGNIISKQVNTFVWNVFDEMISQSNWDKSSQKYGYDSHENALYKKSITVTKYPGDIAEIMFYDNHNRLRLKEQRSPSSNTLPDIKETFDYDALGRLIRHAETDREALVYSYDDFDRQIEKKGTSSGTVKMTYAPHSTDELVASTQIDAALMSLYSYDGLGRVKESKVSGVATRYDYTGSAILTRPSQVTVAADTEPAVNKGRVWKYEYVAEMDDISQFQICDLASGKAYSARKFNHDATTGLLTSSSAEAYSRTFSYDDYGHLLTETGQWIDLVMGSYKTVFVRTKSGNIESLTVTMKFGGGTGYVVRKRYRYYPDGKIKSVVLELNNAIVSQCNMVWDGASGNLVQQHLWGRLMWDEKFAALSIYKHYGKNNLVNKFSYSDKNGEFLKSRVTYDAHCHVRDTHYYFAGRQHFVWGENFEINDRGLASKWARRGSIVYMNEYEDKVISQSFSIDSMGNISEKKSETEGGEIIEKYSFVNNCVLKKIEKTKKGTSVATVAFATSPEGNFTEKTYTAGSDVVSAHYQYAGSENFSRLQVESILSGRVPETRTADYYYDDLMRNVWVTTRSEALSLSQKTARIYAENELLVEQYQNDSTGGETSLMLFLRVQGQVLYITHVNAKGSCSTNPCLCDINGNQIAEGFFSVQSGYSDMHTVKTLTYKYYDYVFSGQNAYGLTFSLARGQRICETQLLKFAILARPAAAGH</sequence>
<name>A0A2S0PDQ5_9NEIS</name>
<organism evidence="1 2">
    <name type="scientific">Microvirgula aerodenitrificans</name>
    <dbReference type="NCBI Taxonomy" id="57480"/>
    <lineage>
        <taxon>Bacteria</taxon>
        <taxon>Pseudomonadati</taxon>
        <taxon>Pseudomonadota</taxon>
        <taxon>Betaproteobacteria</taxon>
        <taxon>Neisseriales</taxon>
        <taxon>Aquaspirillaceae</taxon>
        <taxon>Microvirgula</taxon>
    </lineage>
</organism>
<evidence type="ECO:0000313" key="1">
    <source>
        <dbReference type="EMBL" id="AVY95485.1"/>
    </source>
</evidence>
<evidence type="ECO:0000313" key="2">
    <source>
        <dbReference type="Proteomes" id="UP000244173"/>
    </source>
</evidence>
<gene>
    <name evidence="1" type="ORF">DAI18_16580</name>
</gene>
<dbReference type="InterPro" id="IPR050708">
    <property type="entry name" value="T6SS_VgrG/RHS"/>
</dbReference>
<dbReference type="PANTHER" id="PTHR32305:SF15">
    <property type="entry name" value="PROTEIN RHSA-RELATED"/>
    <property type="match status" value="1"/>
</dbReference>
<proteinExistence type="predicted"/>
<dbReference type="Proteomes" id="UP000244173">
    <property type="component" value="Chromosome"/>
</dbReference>
<dbReference type="PANTHER" id="PTHR32305">
    <property type="match status" value="1"/>
</dbReference>
<keyword evidence="2" id="KW-1185">Reference proteome</keyword>
<accession>A0A2S0PDQ5</accession>
<dbReference type="AlphaFoldDB" id="A0A2S0PDQ5"/>
<dbReference type="EMBL" id="CP028519">
    <property type="protein sequence ID" value="AVY95485.1"/>
    <property type="molecule type" value="Genomic_DNA"/>
</dbReference>
<reference evidence="1 2" key="1">
    <citation type="submission" date="2018-04" db="EMBL/GenBank/DDBJ databases">
        <title>Denitrifier Microvirgula.</title>
        <authorList>
            <person name="Anderson E."/>
            <person name="Jang J."/>
            <person name="Ishii S."/>
        </authorList>
    </citation>
    <scope>NUCLEOTIDE SEQUENCE [LARGE SCALE GENOMIC DNA]</scope>
    <source>
        <strain evidence="1 2">BE2.4</strain>
    </source>
</reference>
<dbReference type="STRING" id="1122240.GCA_000620105_02306"/>
<dbReference type="InterPro" id="IPR006530">
    <property type="entry name" value="YD"/>
</dbReference>
<dbReference type="KEGG" id="maer:DAI18_16580"/>
<dbReference type="NCBIfam" id="TIGR01643">
    <property type="entry name" value="YD_repeat_2x"/>
    <property type="match status" value="1"/>
</dbReference>